<keyword evidence="3" id="KW-1185">Reference proteome</keyword>
<dbReference type="EMBL" id="VCMV01000024">
    <property type="protein sequence ID" value="KAB0266180.1"/>
    <property type="molecule type" value="Genomic_DNA"/>
</dbReference>
<evidence type="ECO:0000256" key="1">
    <source>
        <dbReference type="ARBA" id="ARBA00023002"/>
    </source>
</evidence>
<organism evidence="2 3">
    <name type="scientific">Microvirga brassicacearum</name>
    <dbReference type="NCBI Taxonomy" id="2580413"/>
    <lineage>
        <taxon>Bacteria</taxon>
        <taxon>Pseudomonadati</taxon>
        <taxon>Pseudomonadota</taxon>
        <taxon>Alphaproteobacteria</taxon>
        <taxon>Hyphomicrobiales</taxon>
        <taxon>Methylobacteriaceae</taxon>
        <taxon>Microvirga</taxon>
    </lineage>
</organism>
<name>A0A5N3P8X2_9HYPH</name>
<dbReference type="InterPro" id="IPR050982">
    <property type="entry name" value="Auxin_biosynth/cation_transpt"/>
</dbReference>
<dbReference type="Proteomes" id="UP000325684">
    <property type="component" value="Unassembled WGS sequence"/>
</dbReference>
<dbReference type="SUPFAM" id="SSF51905">
    <property type="entry name" value="FAD/NAD(P)-binding domain"/>
    <property type="match status" value="1"/>
</dbReference>
<reference evidence="2 3" key="1">
    <citation type="journal article" date="2019" name="Microorganisms">
        <title>Genome Insights into the Novel Species Microvirga brassicacearum, a Rapeseed Endophyte with Biotechnological Potential.</title>
        <authorList>
            <person name="Jimenez-Gomez A."/>
            <person name="Saati-Santamaria Z."/>
            <person name="Igual J.M."/>
            <person name="Rivas R."/>
            <person name="Mateos P.F."/>
            <person name="Garcia-Fraile P."/>
        </authorList>
    </citation>
    <scope>NUCLEOTIDE SEQUENCE [LARGE SCALE GENOMIC DNA]</scope>
    <source>
        <strain evidence="2 3">CDVBN77</strain>
    </source>
</reference>
<dbReference type="GO" id="GO:0050660">
    <property type="term" value="F:flavin adenine dinucleotide binding"/>
    <property type="evidence" value="ECO:0007669"/>
    <property type="project" value="TreeGrafter"/>
</dbReference>
<gene>
    <name evidence="2" type="ORF">FEZ63_15595</name>
</gene>
<dbReference type="Pfam" id="PF13738">
    <property type="entry name" value="Pyr_redox_3"/>
    <property type="match status" value="1"/>
</dbReference>
<dbReference type="PANTHER" id="PTHR43539:SF91">
    <property type="entry name" value="FAD-DEPENDENT URATE HYDROXYLASE"/>
    <property type="match status" value="1"/>
</dbReference>
<dbReference type="GO" id="GO:0004497">
    <property type="term" value="F:monooxygenase activity"/>
    <property type="evidence" value="ECO:0007669"/>
    <property type="project" value="TreeGrafter"/>
</dbReference>
<dbReference type="OrthoDB" id="8671611at2"/>
<proteinExistence type="predicted"/>
<evidence type="ECO:0000313" key="2">
    <source>
        <dbReference type="EMBL" id="KAB0266180.1"/>
    </source>
</evidence>
<dbReference type="AlphaFoldDB" id="A0A5N3P8X2"/>
<keyword evidence="1" id="KW-0560">Oxidoreductase</keyword>
<evidence type="ECO:0000313" key="3">
    <source>
        <dbReference type="Proteomes" id="UP000325684"/>
    </source>
</evidence>
<accession>A0A5N3P8X2</accession>
<dbReference type="RefSeq" id="WP_150946095.1">
    <property type="nucleotide sequence ID" value="NZ_VCMV01000024.1"/>
</dbReference>
<dbReference type="PANTHER" id="PTHR43539">
    <property type="entry name" value="FLAVIN-BINDING MONOOXYGENASE-LIKE PROTEIN (AFU_ORTHOLOGUE AFUA_4G09220)"/>
    <property type="match status" value="1"/>
</dbReference>
<comment type="caution">
    <text evidence="2">The sequence shown here is derived from an EMBL/GenBank/DDBJ whole genome shotgun (WGS) entry which is preliminary data.</text>
</comment>
<sequence>MHSIVLSSESGIGDLERRIARDLEILNLPAANWPASVRTADGNAVTDVVVVGAGMNGIAAAAALIFKGVRNIRILERASAGNEGPWLTFARMDTLRSPKTLPGPALGIPSLSFRAWYEAAFGPEAWDTLYKIENATWVDYLAFLQRVLSLPVEHEIAVTRITPADGLLKIDTEAPRGASTFFARRVVLATGRGGAGGDKIPDFIDADLWPDLAAHTNETIDFAQLRGRSIGVVGGGASAWDNAATALEKGAARVDMYVRRHSLPQINKGRGSASPGYFHGWSALDDAERWALFAYLNDVQAPPPHETVRRALRQAAFHIHLGQPVERAQRLDDKALVRIRGTDQPTVHDFLIVGTGFQVDAESIPEIAALSSFTARWRDRYEPPSDLRRPELGDFPYLGEGFELLEREPGCCPDISRIHLVNHGAALSHGAIASDIPGVNVAAERVSSAIVKSLFREDIGPIRRTLEAFDEPELQGTPFFVRR</sequence>
<dbReference type="Gene3D" id="3.50.50.60">
    <property type="entry name" value="FAD/NAD(P)-binding domain"/>
    <property type="match status" value="1"/>
</dbReference>
<protein>
    <submittedName>
        <fullName evidence="2">NAD(P)/FAD-dependent oxidoreductase</fullName>
    </submittedName>
</protein>
<dbReference type="InterPro" id="IPR036188">
    <property type="entry name" value="FAD/NAD-bd_sf"/>
</dbReference>